<evidence type="ECO:0000256" key="1">
    <source>
        <dbReference type="ARBA" id="ARBA00022485"/>
    </source>
</evidence>
<feature type="domain" description="4Fe-4S ferredoxin-type" evidence="7">
    <location>
        <begin position="24"/>
        <end position="111"/>
    </location>
</feature>
<dbReference type="InterPro" id="IPR017896">
    <property type="entry name" value="4Fe4S_Fe-S-bd"/>
</dbReference>
<dbReference type="RefSeq" id="WP_125126680.1">
    <property type="nucleotide sequence ID" value="NZ_RHJS01000002.1"/>
</dbReference>
<keyword evidence="2" id="KW-0479">Metal-binding</keyword>
<evidence type="ECO:0000259" key="7">
    <source>
        <dbReference type="Pfam" id="PF13183"/>
    </source>
</evidence>
<dbReference type="GO" id="GO:0046872">
    <property type="term" value="F:metal ion binding"/>
    <property type="evidence" value="ECO:0007669"/>
    <property type="project" value="UniProtKB-KW"/>
</dbReference>
<dbReference type="PROSITE" id="PS00198">
    <property type="entry name" value="4FE4S_FER_1"/>
    <property type="match status" value="1"/>
</dbReference>
<evidence type="ECO:0000256" key="5">
    <source>
        <dbReference type="ARBA" id="ARBA00023014"/>
    </source>
</evidence>
<protein>
    <submittedName>
        <fullName evidence="8">(Fe-S)-binding protein</fullName>
    </submittedName>
</protein>
<organism evidence="8 9">
    <name type="scientific">Schaedlerella arabinosiphila</name>
    <dbReference type="NCBI Taxonomy" id="2044587"/>
    <lineage>
        <taxon>Bacteria</taxon>
        <taxon>Bacillati</taxon>
        <taxon>Bacillota</taxon>
        <taxon>Clostridia</taxon>
        <taxon>Lachnospirales</taxon>
        <taxon>Lachnospiraceae</taxon>
        <taxon>Schaedlerella</taxon>
    </lineage>
</organism>
<dbReference type="EMBL" id="RHJS01000002">
    <property type="protein sequence ID" value="RRK30910.1"/>
    <property type="molecule type" value="Genomic_DNA"/>
</dbReference>
<proteinExistence type="predicted"/>
<dbReference type="InterPro" id="IPR004017">
    <property type="entry name" value="Cys_rich_dom"/>
</dbReference>
<accession>A0A426DDF8</accession>
<comment type="caution">
    <text evidence="8">The sequence shown here is derived from an EMBL/GenBank/DDBJ whole genome shotgun (WGS) entry which is preliminary data.</text>
</comment>
<feature type="domain" description="Cysteine-rich" evidence="6">
    <location>
        <begin position="168"/>
        <end position="248"/>
    </location>
</feature>
<evidence type="ECO:0000256" key="3">
    <source>
        <dbReference type="ARBA" id="ARBA00023002"/>
    </source>
</evidence>
<dbReference type="GO" id="GO:0016491">
    <property type="term" value="F:oxidoreductase activity"/>
    <property type="evidence" value="ECO:0007669"/>
    <property type="project" value="UniProtKB-KW"/>
</dbReference>
<dbReference type="GO" id="GO:0005886">
    <property type="term" value="C:plasma membrane"/>
    <property type="evidence" value="ECO:0007669"/>
    <property type="project" value="TreeGrafter"/>
</dbReference>
<dbReference type="GO" id="GO:0051539">
    <property type="term" value="F:4 iron, 4 sulfur cluster binding"/>
    <property type="evidence" value="ECO:0007669"/>
    <property type="project" value="UniProtKB-KW"/>
</dbReference>
<name>A0A426DDF8_9FIRM</name>
<dbReference type="Proteomes" id="UP000274920">
    <property type="component" value="Unassembled WGS sequence"/>
</dbReference>
<dbReference type="InterPro" id="IPR051460">
    <property type="entry name" value="HdrC_iron-sulfur_subunit"/>
</dbReference>
<dbReference type="PANTHER" id="PTHR43255">
    <property type="entry name" value="IRON-SULFUR-BINDING OXIDOREDUCTASE FADF-RELATED-RELATED"/>
    <property type="match status" value="1"/>
</dbReference>
<dbReference type="Pfam" id="PF13183">
    <property type="entry name" value="Fer4_8"/>
    <property type="match status" value="1"/>
</dbReference>
<keyword evidence="4" id="KW-0408">Iron</keyword>
<keyword evidence="9" id="KW-1185">Reference proteome</keyword>
<dbReference type="AlphaFoldDB" id="A0A426DDF8"/>
<sequence>MAYNDRETLVQEKWTLDQFKEWQDICINCGACAAHGPIIPHNNEELPPPNWSSPEHKCPSLEYYKFKTFAGQGRLALAVNLFQDKIQVTDSLTNIMYTCASCGICNEICPAYKPMQVILAAKEDICSRGKQLPEPLLELFENMDTAGNLFGLDKRARAVPKLPETGEYLYFTGCYTSYLLPQIGYVNAEILKQAGMDVCHLGENETCCGEVARQAGNTELFRKIALSNIEKVKKTGADKIIVSCAHCYKTWKEAYPWAMQEELPFEVLHITEVLSELIRQGKLTPEIPVERNITYHDPCFLRSQVNEQPRKILESIPGLCLTEMERNGRWSYCCGSGAKIALNCYPDYAAETGRVRAEEAAKAAAEVVTACPVCYNQLRFTAKAEGMDLRVNDISLLLAESLGISQEMYAQREDES</sequence>
<gene>
    <name evidence="8" type="ORF">EBB54_05610</name>
</gene>
<reference evidence="8" key="1">
    <citation type="submission" date="2018-10" db="EMBL/GenBank/DDBJ databases">
        <title>Schaedlerella arabinophila gen. nov. sp. nov., isolated from the mouse intestinal tract and comparative analysis with the genome of the closely related altered Schaedler flora strain ASF502.</title>
        <authorList>
            <person name="Miyake S."/>
            <person name="Soh M."/>
            <person name="Seedorf H."/>
        </authorList>
    </citation>
    <scope>NUCLEOTIDE SEQUENCE [LARGE SCALE GENOMIC DNA]</scope>
    <source>
        <strain evidence="8">DSM 106076</strain>
    </source>
</reference>
<evidence type="ECO:0000256" key="2">
    <source>
        <dbReference type="ARBA" id="ARBA00022723"/>
    </source>
</evidence>
<dbReference type="InterPro" id="IPR017900">
    <property type="entry name" value="4Fe4S_Fe_S_CS"/>
</dbReference>
<evidence type="ECO:0000256" key="4">
    <source>
        <dbReference type="ARBA" id="ARBA00023004"/>
    </source>
</evidence>
<keyword evidence="3" id="KW-0560">Oxidoreductase</keyword>
<keyword evidence="1" id="KW-0004">4Fe-4S</keyword>
<feature type="domain" description="Cysteine-rich" evidence="6">
    <location>
        <begin position="293"/>
        <end position="379"/>
    </location>
</feature>
<keyword evidence="5" id="KW-0411">Iron-sulfur</keyword>
<evidence type="ECO:0000259" key="6">
    <source>
        <dbReference type="Pfam" id="PF02754"/>
    </source>
</evidence>
<dbReference type="PANTHER" id="PTHR43255:SF1">
    <property type="entry name" value="IRON-SULFUR-BINDING OXIDOREDUCTASE FADF-RELATED"/>
    <property type="match status" value="1"/>
</dbReference>
<evidence type="ECO:0000313" key="8">
    <source>
        <dbReference type="EMBL" id="RRK30910.1"/>
    </source>
</evidence>
<dbReference type="Pfam" id="PF02754">
    <property type="entry name" value="CCG"/>
    <property type="match status" value="2"/>
</dbReference>
<evidence type="ECO:0000313" key="9">
    <source>
        <dbReference type="Proteomes" id="UP000274920"/>
    </source>
</evidence>